<protein>
    <submittedName>
        <fullName evidence="3">Uncharacterized protein</fullName>
    </submittedName>
</protein>
<dbReference type="AlphaFoldDB" id="A0A7W3JKU0"/>
<accession>A0A7W3JKU0</accession>
<reference evidence="3 5" key="2">
    <citation type="submission" date="2020-07" db="EMBL/GenBank/DDBJ databases">
        <title>Sequencing the genomes of 1000 actinobacteria strains.</title>
        <authorList>
            <person name="Klenk H.-P."/>
        </authorList>
    </citation>
    <scope>NUCLEOTIDE SEQUENCE [LARGE SCALE GENOMIC DNA]</scope>
    <source>
        <strain evidence="3 5">DSM 10309</strain>
    </source>
</reference>
<evidence type="ECO:0000313" key="5">
    <source>
        <dbReference type="Proteomes" id="UP000522688"/>
    </source>
</evidence>
<comment type="caution">
    <text evidence="3">The sequence shown here is derived from an EMBL/GenBank/DDBJ whole genome shotgun (WGS) entry which is preliminary data.</text>
</comment>
<evidence type="ECO:0000313" key="2">
    <source>
        <dbReference type="EMBL" id="GEK83469.1"/>
    </source>
</evidence>
<gene>
    <name evidence="3" type="ORF">FB463_002977</name>
    <name evidence="2" type="ORF">FFA01_17780</name>
</gene>
<feature type="compositionally biased region" description="Low complexity" evidence="1">
    <location>
        <begin position="1"/>
        <end position="12"/>
    </location>
</feature>
<organism evidence="3 5">
    <name type="scientific">Frigoribacterium faeni</name>
    <dbReference type="NCBI Taxonomy" id="145483"/>
    <lineage>
        <taxon>Bacteria</taxon>
        <taxon>Bacillati</taxon>
        <taxon>Actinomycetota</taxon>
        <taxon>Actinomycetes</taxon>
        <taxon>Micrococcales</taxon>
        <taxon>Microbacteriaceae</taxon>
        <taxon>Frigoribacterium</taxon>
    </lineage>
</organism>
<dbReference type="OrthoDB" id="5185490at2"/>
<dbReference type="Proteomes" id="UP000321154">
    <property type="component" value="Unassembled WGS sequence"/>
</dbReference>
<dbReference type="RefSeq" id="WP_146855211.1">
    <property type="nucleotide sequence ID" value="NZ_BAAAHR010000003.1"/>
</dbReference>
<sequence>MSAEPTTATTDAAAERHPAWSAALDDLERGIDDAERTLTSMEPESAPSTAAARWTPPTGLGPLPVELSTRASSVLARQQAVAERLHTARSAVLQHLGAVRTVERSHEPDRPVYLDALG</sequence>
<dbReference type="EMBL" id="BJUV01000016">
    <property type="protein sequence ID" value="GEK83469.1"/>
    <property type="molecule type" value="Genomic_DNA"/>
</dbReference>
<dbReference type="Proteomes" id="UP000522688">
    <property type="component" value="Unassembled WGS sequence"/>
</dbReference>
<name>A0A7W3JKU0_9MICO</name>
<keyword evidence="4" id="KW-1185">Reference proteome</keyword>
<dbReference type="EMBL" id="JACGWW010000007">
    <property type="protein sequence ID" value="MBA8814702.1"/>
    <property type="molecule type" value="Genomic_DNA"/>
</dbReference>
<evidence type="ECO:0000313" key="3">
    <source>
        <dbReference type="EMBL" id="MBA8814702.1"/>
    </source>
</evidence>
<feature type="compositionally biased region" description="Polar residues" evidence="1">
    <location>
        <begin position="37"/>
        <end position="48"/>
    </location>
</feature>
<reference evidence="2 4" key="1">
    <citation type="submission" date="2019-07" db="EMBL/GenBank/DDBJ databases">
        <title>Whole genome shotgun sequence of Frigoribacterium faeni NBRC 103066.</title>
        <authorList>
            <person name="Hosoyama A."/>
            <person name="Uohara A."/>
            <person name="Ohji S."/>
            <person name="Ichikawa N."/>
        </authorList>
    </citation>
    <scope>NUCLEOTIDE SEQUENCE [LARGE SCALE GENOMIC DNA]</scope>
    <source>
        <strain evidence="2 4">NBRC 103066</strain>
    </source>
</reference>
<feature type="region of interest" description="Disordered" evidence="1">
    <location>
        <begin position="1"/>
        <end position="63"/>
    </location>
</feature>
<evidence type="ECO:0000313" key="4">
    <source>
        <dbReference type="Proteomes" id="UP000321154"/>
    </source>
</evidence>
<evidence type="ECO:0000256" key="1">
    <source>
        <dbReference type="SAM" id="MobiDB-lite"/>
    </source>
</evidence>
<feature type="compositionally biased region" description="Basic and acidic residues" evidence="1">
    <location>
        <begin position="26"/>
        <end position="36"/>
    </location>
</feature>
<proteinExistence type="predicted"/>